<dbReference type="PROSITE" id="PS50011">
    <property type="entry name" value="PROTEIN_KINASE_DOM"/>
    <property type="match status" value="1"/>
</dbReference>
<comment type="caution">
    <text evidence="7">The sequence shown here is derived from an EMBL/GenBank/DDBJ whole genome shotgun (WGS) entry which is preliminary data.</text>
</comment>
<dbReference type="PANTHER" id="PTHR43289:SF6">
    <property type="entry name" value="SERINE_THREONINE-PROTEIN KINASE NEKL-3"/>
    <property type="match status" value="1"/>
</dbReference>
<dbReference type="Pfam" id="PF03781">
    <property type="entry name" value="FGE-sulfatase"/>
    <property type="match status" value="1"/>
</dbReference>
<gene>
    <name evidence="7" type="ORF">HMI49_30870</name>
</gene>
<dbReference type="GO" id="GO:0004674">
    <property type="term" value="F:protein serine/threonine kinase activity"/>
    <property type="evidence" value="ECO:0007669"/>
    <property type="project" value="TreeGrafter"/>
</dbReference>
<dbReference type="SMART" id="SM00220">
    <property type="entry name" value="S_TKc"/>
    <property type="match status" value="1"/>
</dbReference>
<evidence type="ECO:0000256" key="5">
    <source>
        <dbReference type="SAM" id="Phobius"/>
    </source>
</evidence>
<dbReference type="InterPro" id="IPR005532">
    <property type="entry name" value="SUMF_dom"/>
</dbReference>
<dbReference type="Gene3D" id="1.10.510.10">
    <property type="entry name" value="Transferase(Phosphotransferase) domain 1"/>
    <property type="match status" value="1"/>
</dbReference>
<dbReference type="InterPro" id="IPR049052">
    <property type="entry name" value="nSTAND1"/>
</dbReference>
<dbReference type="CDD" id="cd14014">
    <property type="entry name" value="STKc_PknB_like"/>
    <property type="match status" value="1"/>
</dbReference>
<dbReference type="InterPro" id="IPR016187">
    <property type="entry name" value="CTDL_fold"/>
</dbReference>
<dbReference type="Gene3D" id="3.30.200.20">
    <property type="entry name" value="Phosphorylase Kinase, domain 1"/>
    <property type="match status" value="1"/>
</dbReference>
<dbReference type="InterPro" id="IPR011009">
    <property type="entry name" value="Kinase-like_dom_sf"/>
</dbReference>
<dbReference type="SUPFAM" id="SSF56112">
    <property type="entry name" value="Protein kinase-like (PK-like)"/>
    <property type="match status" value="1"/>
</dbReference>
<dbReference type="Proteomes" id="UP000563426">
    <property type="component" value="Unassembled WGS sequence"/>
</dbReference>
<dbReference type="PANTHER" id="PTHR43289">
    <property type="entry name" value="MITOGEN-ACTIVATED PROTEIN KINASE KINASE KINASE 20-RELATED"/>
    <property type="match status" value="1"/>
</dbReference>
<dbReference type="RefSeq" id="WP_171437518.1">
    <property type="nucleotide sequence ID" value="NZ_JABFJV010000239.1"/>
</dbReference>
<keyword evidence="5" id="KW-0812">Transmembrane</keyword>
<keyword evidence="3" id="KW-0418">Kinase</keyword>
<keyword evidence="5" id="KW-1133">Transmembrane helix</keyword>
<accession>A0A7Y4NU49</accession>
<evidence type="ECO:0000256" key="3">
    <source>
        <dbReference type="ARBA" id="ARBA00022777"/>
    </source>
</evidence>
<organism evidence="7 8">
    <name type="scientific">Corallococcus exercitus</name>
    <dbReference type="NCBI Taxonomy" id="2316736"/>
    <lineage>
        <taxon>Bacteria</taxon>
        <taxon>Pseudomonadati</taxon>
        <taxon>Myxococcota</taxon>
        <taxon>Myxococcia</taxon>
        <taxon>Myxococcales</taxon>
        <taxon>Cystobacterineae</taxon>
        <taxon>Myxococcaceae</taxon>
        <taxon>Corallococcus</taxon>
    </lineage>
</organism>
<dbReference type="AlphaFoldDB" id="A0A7Y4NU49"/>
<dbReference type="InterPro" id="IPR042095">
    <property type="entry name" value="SUMF_sf"/>
</dbReference>
<keyword evidence="8" id="KW-1185">Reference proteome</keyword>
<dbReference type="InterPro" id="IPR027417">
    <property type="entry name" value="P-loop_NTPase"/>
</dbReference>
<dbReference type="InterPro" id="IPR008271">
    <property type="entry name" value="Ser/Thr_kinase_AS"/>
</dbReference>
<keyword evidence="4" id="KW-0067">ATP-binding</keyword>
<evidence type="ECO:0000256" key="1">
    <source>
        <dbReference type="ARBA" id="ARBA00022679"/>
    </source>
</evidence>
<evidence type="ECO:0000256" key="4">
    <source>
        <dbReference type="ARBA" id="ARBA00022840"/>
    </source>
</evidence>
<evidence type="ECO:0000313" key="7">
    <source>
        <dbReference type="EMBL" id="NOK37610.1"/>
    </source>
</evidence>
<sequence>MPGEPAAQPSSGLGAIEVGSQVDGFRIVRFLAEGAMGEVFLAQDEELGRRVALKFLRVELLGEEHAERLMDEARTTARFSHPHIVTVHAVGRYHGRPYLALEYVDGESLRERITREAPGLHEALRICRAIAEAIAEAHQHGIIHADLKPENILIPRDGRVRVVDFGLARHAGGAQGAASGTPAYMAPERWRGAPPSPALDLWSLGIIACELLEGRRPLDDGALATFAFAPKPLALSPRLRGLPGGDVLERCLLLEPGARPSARDVAQSLSAALHPESLRVVDRAPFRGLRPFTEADAGDYFGRELELDGFVERLRHEALVPLIGPSGIGKSSFLHAGVFARYRQMDRWTVLHARPGAKPLTRLAALLVAGREEESSVSAVAESLANRPGEVVRLLRRLCDETGGSVLLVLDAFEEVFTLASSEESERVAACLRAAASVEAPWRIVLALRDDYLGQFSRLESLRPSLGAAFALARLTPAALREAVTGPLRRVGYSVDAPSLVPRLVEDVESQPAGLPLLQFVCLALWERRDVDSRLLRASDYEALGGAGGALASHAQQFLQQLPAEEVRAARILLLRLVTAEGTRRPRPLAELLEGLADSAPGVLEKLHANRLVVTARDPQTDEALVELAHESLATTWPALTRWVEETREERMLVQQLEEASRLWDQRGRPDGETWADEPLRQALRRVEAWNITLPTRSRTFLEEGQRRARALARRRRWLWSGFISLLVGVSVAAVLAALAFRKNQLEAIRQQATIRLASADIGEFDLVLEPHDFDPMEQRWTKASRSDVSGWRLAPVQANTKAEEAVPYRAPDLQRRQLRREPDGTLRERVEAPSRSAWLVVEREGCGPSIIRLERLPGHRERVPLQEIRLPIPTCEATRVGLIPIPAGPFWRPEDDDTREPERLIDVADFAMDQTEVTNGQFRLFEEGVLRRTPYVRELPPQHPIFSRSLELASPVTGLDAFSAEAFCRYLGKALPTADEWRKGFRGGLTLDAEGRRVNPAPKRETVWLVARKHPPANILGHDPYPGVAPVGSFPEDQSPYGLLDMAGNVAEWTETTAMQGDFQNLRNLLGGRWDASEEQGHHKVTWTNHLPPRRFEFGIGMRCVERPGAGASQGQPGSR</sequence>
<dbReference type="Gene3D" id="3.90.1580.10">
    <property type="entry name" value="paralog of FGE (formylglycine-generating enzyme)"/>
    <property type="match status" value="1"/>
</dbReference>
<feature type="domain" description="Protein kinase" evidence="6">
    <location>
        <begin position="25"/>
        <end position="277"/>
    </location>
</feature>
<dbReference type="SUPFAM" id="SSF56436">
    <property type="entry name" value="C-type lectin-like"/>
    <property type="match status" value="1"/>
</dbReference>
<keyword evidence="2" id="KW-0547">Nucleotide-binding</keyword>
<evidence type="ECO:0000256" key="2">
    <source>
        <dbReference type="ARBA" id="ARBA00022741"/>
    </source>
</evidence>
<dbReference type="PROSITE" id="PS00108">
    <property type="entry name" value="PROTEIN_KINASE_ST"/>
    <property type="match status" value="1"/>
</dbReference>
<dbReference type="GO" id="GO:0005524">
    <property type="term" value="F:ATP binding"/>
    <property type="evidence" value="ECO:0007669"/>
    <property type="project" value="UniProtKB-KW"/>
</dbReference>
<dbReference type="EMBL" id="JABFJV010000239">
    <property type="protein sequence ID" value="NOK37610.1"/>
    <property type="molecule type" value="Genomic_DNA"/>
</dbReference>
<dbReference type="Pfam" id="PF00069">
    <property type="entry name" value="Pkinase"/>
    <property type="match status" value="1"/>
</dbReference>
<keyword evidence="5" id="KW-0472">Membrane</keyword>
<keyword evidence="1" id="KW-0808">Transferase</keyword>
<evidence type="ECO:0000313" key="8">
    <source>
        <dbReference type="Proteomes" id="UP000563426"/>
    </source>
</evidence>
<name>A0A7Y4NU49_9BACT</name>
<dbReference type="SUPFAM" id="SSF52540">
    <property type="entry name" value="P-loop containing nucleoside triphosphate hydrolases"/>
    <property type="match status" value="1"/>
</dbReference>
<protein>
    <submittedName>
        <fullName evidence="7">SUMF1/EgtB/PvdO family nonheme iron enzyme</fullName>
    </submittedName>
</protein>
<reference evidence="7 8" key="1">
    <citation type="submission" date="2020-05" db="EMBL/GenBank/DDBJ databases">
        <authorList>
            <person name="Whitworth D."/>
        </authorList>
    </citation>
    <scope>NUCLEOTIDE SEQUENCE [LARGE SCALE GENOMIC DNA]</scope>
    <source>
        <strain evidence="7 8">AB043B</strain>
    </source>
</reference>
<proteinExistence type="predicted"/>
<dbReference type="Pfam" id="PF20703">
    <property type="entry name" value="nSTAND1"/>
    <property type="match status" value="1"/>
</dbReference>
<feature type="transmembrane region" description="Helical" evidence="5">
    <location>
        <begin position="718"/>
        <end position="741"/>
    </location>
</feature>
<evidence type="ECO:0000259" key="6">
    <source>
        <dbReference type="PROSITE" id="PS50011"/>
    </source>
</evidence>
<dbReference type="InterPro" id="IPR000719">
    <property type="entry name" value="Prot_kinase_dom"/>
</dbReference>